<evidence type="ECO:0000313" key="5">
    <source>
        <dbReference type="Proteomes" id="UP000479691"/>
    </source>
</evidence>
<dbReference type="Proteomes" id="UP000614610">
    <property type="component" value="Unassembled WGS sequence"/>
</dbReference>
<protein>
    <submittedName>
        <fullName evidence="2">Ankyrin Repeat</fullName>
    </submittedName>
</protein>
<dbReference type="AlphaFoldDB" id="A0A7C8QDF3"/>
<dbReference type="GO" id="GO:0003824">
    <property type="term" value="F:catalytic activity"/>
    <property type="evidence" value="ECO:0007669"/>
    <property type="project" value="InterPro"/>
</dbReference>
<evidence type="ECO:0000313" key="1">
    <source>
        <dbReference type="EMBL" id="KAF3165404.1"/>
    </source>
</evidence>
<dbReference type="InterPro" id="IPR053137">
    <property type="entry name" value="NLR-like"/>
</dbReference>
<dbReference type="Proteomes" id="UP000479691">
    <property type="component" value="Unassembled WGS sequence"/>
</dbReference>
<dbReference type="OrthoDB" id="1577640at2759"/>
<evidence type="ECO:0000313" key="4">
    <source>
        <dbReference type="Proteomes" id="UP000472727"/>
    </source>
</evidence>
<dbReference type="SUPFAM" id="SSF53167">
    <property type="entry name" value="Purine and uridine phosphorylases"/>
    <property type="match status" value="1"/>
</dbReference>
<reference evidence="4 5" key="1">
    <citation type="submission" date="2019-06" db="EMBL/GenBank/DDBJ databases">
        <authorList>
            <person name="Palmer J.M."/>
        </authorList>
    </citation>
    <scope>NUCLEOTIDE SEQUENCE [LARGE SCALE GENOMIC DNA]</scope>
    <source>
        <strain evidence="2 4">TWF106</strain>
        <strain evidence="3">TWF679</strain>
        <strain evidence="1 5">TWF788</strain>
    </source>
</reference>
<dbReference type="EMBL" id="JAABOE010000106">
    <property type="protein sequence ID" value="KAF3165404.1"/>
    <property type="molecule type" value="Genomic_DNA"/>
</dbReference>
<proteinExistence type="predicted"/>
<sequence length="396" mass="44381">MATANYKKRLTHNDYTVGLIYVKPLEMDAILTMLDEEHESLRLNEDDDNEYTLGRIGPHNVLVVGPPRGEEGKVAVSTVVNQIHLSFKNVKMGLLVGIGDGVPRNGHDVRLGDVVVSAPEYGPAVVQYDHGKLNTDGIIEVTRTLGKPPRRLLNVANKVQSRYQMLMEGEESFFHQHLKRFEPFPRLKCIYSHPEIPDLLFPPSCFHEDSTDCESHHGHLQVSREERLQDIEIHYSTILSGDSTLSCGMIRDKLSAQHHNALCLETAAAGLMDNFPCLVIRGISSYADSHKNKAWEGYAAATAAAYAREVLCTMAERVATELKPSTVESQNSVEERLKEVEERIEFLRMLSLPGGNNQRISIESARTNTYEWIEDWKSSEARKLLMVGKAGSESQD</sequence>
<organism evidence="2 4">
    <name type="scientific">Orbilia oligospora</name>
    <name type="common">Nematode-trapping fungus</name>
    <name type="synonym">Arthrobotrys oligospora</name>
    <dbReference type="NCBI Taxonomy" id="2813651"/>
    <lineage>
        <taxon>Eukaryota</taxon>
        <taxon>Fungi</taxon>
        <taxon>Dikarya</taxon>
        <taxon>Ascomycota</taxon>
        <taxon>Pezizomycotina</taxon>
        <taxon>Orbiliomycetes</taxon>
        <taxon>Orbiliales</taxon>
        <taxon>Orbiliaceae</taxon>
        <taxon>Orbilia</taxon>
    </lineage>
</organism>
<evidence type="ECO:0000313" key="2">
    <source>
        <dbReference type="EMBL" id="KAF3205380.1"/>
    </source>
</evidence>
<dbReference type="EMBL" id="WIWT01000001">
    <property type="protein sequence ID" value="KAF3223800.1"/>
    <property type="molecule type" value="Genomic_DNA"/>
</dbReference>
<dbReference type="Gene3D" id="3.40.50.1580">
    <property type="entry name" value="Nucleoside phosphorylase domain"/>
    <property type="match status" value="1"/>
</dbReference>
<dbReference type="InterPro" id="IPR035994">
    <property type="entry name" value="Nucleoside_phosphorylase_sf"/>
</dbReference>
<dbReference type="GO" id="GO:0009116">
    <property type="term" value="P:nucleoside metabolic process"/>
    <property type="evidence" value="ECO:0007669"/>
    <property type="project" value="InterPro"/>
</dbReference>
<accession>A0A7C8QDF3</accession>
<dbReference type="PANTHER" id="PTHR46082:SF11">
    <property type="entry name" value="AAA+ ATPASE DOMAIN-CONTAINING PROTEIN-RELATED"/>
    <property type="match status" value="1"/>
</dbReference>
<comment type="caution">
    <text evidence="2">The sequence shown here is derived from an EMBL/GenBank/DDBJ whole genome shotgun (WGS) entry which is preliminary data.</text>
</comment>
<dbReference type="EMBL" id="WIWS01000117">
    <property type="protein sequence ID" value="KAF3205380.1"/>
    <property type="molecule type" value="Genomic_DNA"/>
</dbReference>
<gene>
    <name evidence="2" type="primary">SHANK2_1</name>
    <name evidence="2" type="ORF">TWF106_001145</name>
    <name evidence="3" type="ORF">TWF679_000238</name>
    <name evidence="1" type="ORF">TWF788_000755</name>
</gene>
<dbReference type="PANTHER" id="PTHR46082">
    <property type="entry name" value="ATP/GTP-BINDING PROTEIN-RELATED"/>
    <property type="match status" value="1"/>
</dbReference>
<evidence type="ECO:0000313" key="3">
    <source>
        <dbReference type="EMBL" id="KAF3223800.1"/>
    </source>
</evidence>
<dbReference type="Proteomes" id="UP000472727">
    <property type="component" value="Unassembled WGS sequence"/>
</dbReference>
<name>A0A7C8QDF3_ORBOL</name>